<dbReference type="PANTHER" id="PTHR34300:SF2">
    <property type="entry name" value="QUEUOSINE PRECURSOR TRANSPORTER-RELATED"/>
    <property type="match status" value="1"/>
</dbReference>
<dbReference type="NCBIfam" id="TIGR00697">
    <property type="entry name" value="queuosine precursor transporter"/>
    <property type="match status" value="1"/>
</dbReference>
<feature type="transmembrane region" description="Helical" evidence="1">
    <location>
        <begin position="164"/>
        <end position="189"/>
    </location>
</feature>
<comment type="similarity">
    <text evidence="1">Belongs to the vitamin uptake transporter (VUT/ECF) (TC 2.A.88) family. Q precursor transporter subfamily.</text>
</comment>
<sequence>MSALLQKITGRDQRLAGFRHYELLVHAYVVVLLISNLLGPKPTDFGTIHLFGWSWHLIFSGAQLLFPITYIFSDIFTEVYGYGGSRRAIWIAFLANVLMGFFALFMVWLPSAPDWPRENQQAFEIVFGNTARAIVASLAAFWLGEFANSFIMARMKVRTAGRWLWARTLGSTVAGQAVDSLVVTFGLFAFTLPVKTILVMAASGYVFKVLYEALATPLTYAIVGFLKRSEGVDVYDEGTDFSPFVKDS</sequence>
<evidence type="ECO:0000313" key="3">
    <source>
        <dbReference type="Proteomes" id="UP000709959"/>
    </source>
</evidence>
<dbReference type="EMBL" id="JADKCH010000005">
    <property type="protein sequence ID" value="MBK8572510.1"/>
    <property type="molecule type" value="Genomic_DNA"/>
</dbReference>
<keyword evidence="1" id="KW-1133">Transmembrane helix</keyword>
<name>A0A936K6U0_9BACT</name>
<feature type="transmembrane region" description="Helical" evidence="1">
    <location>
        <begin position="88"/>
        <end position="109"/>
    </location>
</feature>
<dbReference type="Pfam" id="PF02592">
    <property type="entry name" value="Vut_1"/>
    <property type="match status" value="1"/>
</dbReference>
<evidence type="ECO:0000313" key="2">
    <source>
        <dbReference type="EMBL" id="MBK8572510.1"/>
    </source>
</evidence>
<dbReference type="AlphaFoldDB" id="A0A936K6U0"/>
<keyword evidence="1" id="KW-0812">Transmembrane</keyword>
<feature type="transmembrane region" description="Helical" evidence="1">
    <location>
        <begin position="21"/>
        <end position="38"/>
    </location>
</feature>
<reference evidence="2 3" key="1">
    <citation type="submission" date="2020-10" db="EMBL/GenBank/DDBJ databases">
        <title>Connecting structure to function with the recovery of over 1000 high-quality activated sludge metagenome-assembled genomes encoding full-length rRNA genes using long-read sequencing.</title>
        <authorList>
            <person name="Singleton C.M."/>
            <person name="Petriglieri F."/>
            <person name="Kristensen J.M."/>
            <person name="Kirkegaard R.H."/>
            <person name="Michaelsen T.Y."/>
            <person name="Andersen M.H."/>
            <person name="Karst S.M."/>
            <person name="Dueholm M.S."/>
            <person name="Nielsen P.H."/>
            <person name="Albertsen M."/>
        </authorList>
    </citation>
    <scope>NUCLEOTIDE SEQUENCE [LARGE SCALE GENOMIC DNA]</scope>
    <source>
        <strain evidence="2">OdNE_18-Q3-R46-58_MAXAC.008</strain>
    </source>
</reference>
<feature type="transmembrane region" description="Helical" evidence="1">
    <location>
        <begin position="121"/>
        <end position="143"/>
    </location>
</feature>
<protein>
    <recommendedName>
        <fullName evidence="1">Probable queuosine precursor transporter</fullName>
        <shortName evidence="1">Q precursor transporter</shortName>
    </recommendedName>
</protein>
<organism evidence="2 3">
    <name type="scientific">Candidatus Geothrix odensensis</name>
    <dbReference type="NCBI Taxonomy" id="2954440"/>
    <lineage>
        <taxon>Bacteria</taxon>
        <taxon>Pseudomonadati</taxon>
        <taxon>Acidobacteriota</taxon>
        <taxon>Holophagae</taxon>
        <taxon>Holophagales</taxon>
        <taxon>Holophagaceae</taxon>
        <taxon>Geothrix</taxon>
    </lineage>
</organism>
<accession>A0A936K6U0</accession>
<dbReference type="HAMAP" id="MF_02088">
    <property type="entry name" value="Q_prec_transport"/>
    <property type="match status" value="1"/>
</dbReference>
<dbReference type="PANTHER" id="PTHR34300">
    <property type="entry name" value="QUEUOSINE PRECURSOR TRANSPORTER-RELATED"/>
    <property type="match status" value="1"/>
</dbReference>
<evidence type="ECO:0000256" key="1">
    <source>
        <dbReference type="HAMAP-Rule" id="MF_02088"/>
    </source>
</evidence>
<dbReference type="GO" id="GO:0022857">
    <property type="term" value="F:transmembrane transporter activity"/>
    <property type="evidence" value="ECO:0007669"/>
    <property type="project" value="UniProtKB-UniRule"/>
</dbReference>
<keyword evidence="1" id="KW-0472">Membrane</keyword>
<comment type="caution">
    <text evidence="2">The sequence shown here is derived from an EMBL/GenBank/DDBJ whole genome shotgun (WGS) entry which is preliminary data.</text>
</comment>
<keyword evidence="1" id="KW-1003">Cell membrane</keyword>
<dbReference type="Proteomes" id="UP000709959">
    <property type="component" value="Unassembled WGS sequence"/>
</dbReference>
<feature type="transmembrane region" description="Helical" evidence="1">
    <location>
        <begin position="209"/>
        <end position="226"/>
    </location>
</feature>
<keyword evidence="1" id="KW-0813">Transport</keyword>
<gene>
    <name evidence="2" type="ORF">IPN91_07625</name>
</gene>
<dbReference type="InterPro" id="IPR003744">
    <property type="entry name" value="YhhQ"/>
</dbReference>
<proteinExistence type="inferred from homology"/>
<dbReference type="GO" id="GO:0005886">
    <property type="term" value="C:plasma membrane"/>
    <property type="evidence" value="ECO:0007669"/>
    <property type="project" value="UniProtKB-SubCell"/>
</dbReference>
<comment type="subcellular location">
    <subcellularLocation>
        <location evidence="1">Cell membrane</location>
        <topology evidence="1">Multi-pass membrane protein</topology>
    </subcellularLocation>
</comment>
<comment type="function">
    <text evidence="1">Involved in the import of queuosine (Q) precursors, required for Q precursor salvage.</text>
</comment>
<feature type="transmembrane region" description="Helical" evidence="1">
    <location>
        <begin position="53"/>
        <end position="76"/>
    </location>
</feature>